<protein>
    <submittedName>
        <fullName evidence="1">Uncharacterized protein</fullName>
    </submittedName>
</protein>
<accession>A0A9P7JGN3</accession>
<dbReference type="AlphaFoldDB" id="A0A9P7JGN3"/>
<name>A0A9P7JGN3_9AGAM</name>
<dbReference type="OrthoDB" id="2659971at2759"/>
<gene>
    <name evidence="1" type="ORF">BJ212DRAFT_984572</name>
</gene>
<organism evidence="1 2">
    <name type="scientific">Suillus subaureus</name>
    <dbReference type="NCBI Taxonomy" id="48587"/>
    <lineage>
        <taxon>Eukaryota</taxon>
        <taxon>Fungi</taxon>
        <taxon>Dikarya</taxon>
        <taxon>Basidiomycota</taxon>
        <taxon>Agaricomycotina</taxon>
        <taxon>Agaricomycetes</taxon>
        <taxon>Agaricomycetidae</taxon>
        <taxon>Boletales</taxon>
        <taxon>Suillineae</taxon>
        <taxon>Suillaceae</taxon>
        <taxon>Suillus</taxon>
    </lineage>
</organism>
<reference evidence="1" key="1">
    <citation type="journal article" date="2020" name="New Phytol.">
        <title>Comparative genomics reveals dynamic genome evolution in host specialist ectomycorrhizal fungi.</title>
        <authorList>
            <person name="Lofgren L.A."/>
            <person name="Nguyen N.H."/>
            <person name="Vilgalys R."/>
            <person name="Ruytinx J."/>
            <person name="Liao H.L."/>
            <person name="Branco S."/>
            <person name="Kuo A."/>
            <person name="LaButti K."/>
            <person name="Lipzen A."/>
            <person name="Andreopoulos W."/>
            <person name="Pangilinan J."/>
            <person name="Riley R."/>
            <person name="Hundley H."/>
            <person name="Na H."/>
            <person name="Barry K."/>
            <person name="Grigoriev I.V."/>
            <person name="Stajich J.E."/>
            <person name="Kennedy P.G."/>
        </authorList>
    </citation>
    <scope>NUCLEOTIDE SEQUENCE</scope>
    <source>
        <strain evidence="1">MN1</strain>
    </source>
</reference>
<dbReference type="RefSeq" id="XP_041196194.1">
    <property type="nucleotide sequence ID" value="XM_041344511.1"/>
</dbReference>
<evidence type="ECO:0000313" key="1">
    <source>
        <dbReference type="EMBL" id="KAG1821127.1"/>
    </source>
</evidence>
<keyword evidence="2" id="KW-1185">Reference proteome</keyword>
<sequence length="198" mass="22751">MVHFGQSTAAAKRSDCTLHHPHLSIETFADQKTRQWFHSFIPYIFSRPPLVTVYQSFTFSKSLDSYCIMCKFVVPIRTCSKCHQNEPLFDEKERRLSHVNEKNERKPTYIAPPQDCYSRWCVFSSEHPITCSSCRITCKRTHGKTRKIRGGSPSYVCHSCISCPQHHCACQPPRGMGNSVLRPREIGWFAGLIRSPAK</sequence>
<evidence type="ECO:0000313" key="2">
    <source>
        <dbReference type="Proteomes" id="UP000807769"/>
    </source>
</evidence>
<proteinExistence type="predicted"/>
<dbReference type="Proteomes" id="UP000807769">
    <property type="component" value="Unassembled WGS sequence"/>
</dbReference>
<dbReference type="GeneID" id="64638527"/>
<comment type="caution">
    <text evidence="1">The sequence shown here is derived from an EMBL/GenBank/DDBJ whole genome shotgun (WGS) entry which is preliminary data.</text>
</comment>
<dbReference type="EMBL" id="JABBWG010000007">
    <property type="protein sequence ID" value="KAG1821127.1"/>
    <property type="molecule type" value="Genomic_DNA"/>
</dbReference>